<dbReference type="EMBL" id="JACSQT010000006">
    <property type="protein sequence ID" value="MBD7938052.1"/>
    <property type="molecule type" value="Genomic_DNA"/>
</dbReference>
<keyword evidence="3" id="KW-1185">Reference proteome</keyword>
<dbReference type="SUPFAM" id="SSF52540">
    <property type="entry name" value="P-loop containing nucleoside triphosphate hydrolases"/>
    <property type="match status" value="1"/>
</dbReference>
<dbReference type="Proteomes" id="UP000657931">
    <property type="component" value="Unassembled WGS sequence"/>
</dbReference>
<dbReference type="NCBIfam" id="TIGR00176">
    <property type="entry name" value="mobB"/>
    <property type="match status" value="1"/>
</dbReference>
<sequence>MVTPKILQVVGYQNSGKTTFVTQLVQALTEKDFNVATIKHHGHGEPDVVTNKDSSRHIVSGASTTIVEGEGMLLMQAKKHIWTLEEQIQILTFMKPDVIIIEGHKKANYPKVLLLRDENDQCLIEQLSNIKYTVAKEENNEWVIKEIVNKLIR</sequence>
<dbReference type="Pfam" id="PF03205">
    <property type="entry name" value="MobB"/>
    <property type="match status" value="1"/>
</dbReference>
<dbReference type="InterPro" id="IPR052539">
    <property type="entry name" value="MGD_biosynthesis_adapter"/>
</dbReference>
<evidence type="ECO:0000313" key="3">
    <source>
        <dbReference type="Proteomes" id="UP000657931"/>
    </source>
</evidence>
<accession>A0ABR8QRK1</accession>
<dbReference type="PANTHER" id="PTHR40072:SF1">
    <property type="entry name" value="MOLYBDOPTERIN-GUANINE DINUCLEOTIDE BIOSYNTHESIS ADAPTER PROTEIN"/>
    <property type="match status" value="1"/>
</dbReference>
<proteinExistence type="predicted"/>
<comment type="caution">
    <text evidence="2">The sequence shown here is derived from an EMBL/GenBank/DDBJ whole genome shotgun (WGS) entry which is preliminary data.</text>
</comment>
<evidence type="ECO:0000313" key="2">
    <source>
        <dbReference type="EMBL" id="MBD7938052.1"/>
    </source>
</evidence>
<name>A0ABR8QRK1_9BACI</name>
<dbReference type="RefSeq" id="WP_191814862.1">
    <property type="nucleotide sequence ID" value="NZ_JACSQT010000006.1"/>
</dbReference>
<organism evidence="2 3">
    <name type="scientific">Cytobacillus stercorigallinarum</name>
    <dbReference type="NCBI Taxonomy" id="2762240"/>
    <lineage>
        <taxon>Bacteria</taxon>
        <taxon>Bacillati</taxon>
        <taxon>Bacillota</taxon>
        <taxon>Bacilli</taxon>
        <taxon>Bacillales</taxon>
        <taxon>Bacillaceae</taxon>
        <taxon>Cytobacillus</taxon>
    </lineage>
</organism>
<dbReference type="Gene3D" id="3.40.50.300">
    <property type="entry name" value="P-loop containing nucleotide triphosphate hydrolases"/>
    <property type="match status" value="1"/>
</dbReference>
<reference evidence="2 3" key="1">
    <citation type="submission" date="2020-08" db="EMBL/GenBank/DDBJ databases">
        <title>A Genomic Blueprint of the Chicken Gut Microbiome.</title>
        <authorList>
            <person name="Gilroy R."/>
            <person name="Ravi A."/>
            <person name="Getino M."/>
            <person name="Pursley I."/>
            <person name="Horton D.L."/>
            <person name="Alikhan N.-F."/>
            <person name="Baker D."/>
            <person name="Gharbi K."/>
            <person name="Hall N."/>
            <person name="Watson M."/>
            <person name="Adriaenssens E.M."/>
            <person name="Foster-Nyarko E."/>
            <person name="Jarju S."/>
            <person name="Secka A."/>
            <person name="Antonio M."/>
            <person name="Oren A."/>
            <person name="Chaudhuri R."/>
            <person name="La Ragione R.M."/>
            <person name="Hildebrand F."/>
            <person name="Pallen M.J."/>
        </authorList>
    </citation>
    <scope>NUCLEOTIDE SEQUENCE [LARGE SCALE GENOMIC DNA]</scope>
    <source>
        <strain evidence="2 3">Sa5YUA1</strain>
    </source>
</reference>
<dbReference type="PANTHER" id="PTHR40072">
    <property type="entry name" value="MOLYBDOPTERIN-GUANINE DINUCLEOTIDE BIOSYNTHESIS ADAPTER PROTEIN-RELATED"/>
    <property type="match status" value="1"/>
</dbReference>
<feature type="domain" description="Molybdopterin-guanine dinucleotide biosynthesis protein B (MobB)" evidence="1">
    <location>
        <begin position="6"/>
        <end position="123"/>
    </location>
</feature>
<dbReference type="InterPro" id="IPR004435">
    <property type="entry name" value="MobB_dom"/>
</dbReference>
<dbReference type="InterPro" id="IPR027417">
    <property type="entry name" value="P-loop_NTPase"/>
</dbReference>
<protein>
    <submittedName>
        <fullName evidence="2">Molybdopterin-guanine dinucleotide biosynthesis protein B</fullName>
    </submittedName>
</protein>
<evidence type="ECO:0000259" key="1">
    <source>
        <dbReference type="Pfam" id="PF03205"/>
    </source>
</evidence>
<gene>
    <name evidence="2" type="primary">mobB</name>
    <name evidence="2" type="ORF">H9655_13550</name>
</gene>